<dbReference type="RefSeq" id="WP_263541771.1">
    <property type="nucleotide sequence ID" value="NZ_JAOVZO020000018.1"/>
</dbReference>
<evidence type="ECO:0000313" key="5">
    <source>
        <dbReference type="Proteomes" id="UP001139971"/>
    </source>
</evidence>
<keyword evidence="3" id="KW-0472">Membrane</keyword>
<dbReference type="PANTHER" id="PTHR43669:SF12">
    <property type="entry name" value="BLR5618 PROTEIN"/>
    <property type="match status" value="1"/>
</dbReference>
<dbReference type="InterPro" id="IPR036291">
    <property type="entry name" value="NAD(P)-bd_dom_sf"/>
</dbReference>
<dbReference type="Pfam" id="PF00106">
    <property type="entry name" value="adh_short"/>
    <property type="match status" value="1"/>
</dbReference>
<keyword evidence="3" id="KW-0812">Transmembrane</keyword>
<feature type="transmembrane region" description="Helical" evidence="3">
    <location>
        <begin position="6"/>
        <end position="32"/>
    </location>
</feature>
<evidence type="ECO:0000313" key="4">
    <source>
        <dbReference type="EMBL" id="MDC8014132.1"/>
    </source>
</evidence>
<dbReference type="CDD" id="cd05233">
    <property type="entry name" value="SDR_c"/>
    <property type="match status" value="1"/>
</dbReference>
<reference evidence="4" key="1">
    <citation type="submission" date="2023-02" db="EMBL/GenBank/DDBJ databases">
        <title>Tahibacter soli sp. nov. isolated from soil.</title>
        <authorList>
            <person name="Baek J.H."/>
            <person name="Lee J.K."/>
            <person name="Choi D.G."/>
            <person name="Jeon C.O."/>
        </authorList>
    </citation>
    <scope>NUCLEOTIDE SEQUENCE</scope>
    <source>
        <strain evidence="4">BL</strain>
    </source>
</reference>
<evidence type="ECO:0000256" key="1">
    <source>
        <dbReference type="ARBA" id="ARBA00006484"/>
    </source>
</evidence>
<dbReference type="InterPro" id="IPR002347">
    <property type="entry name" value="SDR_fam"/>
</dbReference>
<comment type="similarity">
    <text evidence="1">Belongs to the short-chain dehydrogenases/reductases (SDR) family.</text>
</comment>
<dbReference type="EMBL" id="JAOVZO020000018">
    <property type="protein sequence ID" value="MDC8014132.1"/>
    <property type="molecule type" value="Genomic_DNA"/>
</dbReference>
<name>A0A9X3YM03_9GAMM</name>
<evidence type="ECO:0000256" key="2">
    <source>
        <dbReference type="ARBA" id="ARBA00023002"/>
    </source>
</evidence>
<dbReference type="GO" id="GO:0016491">
    <property type="term" value="F:oxidoreductase activity"/>
    <property type="evidence" value="ECO:0007669"/>
    <property type="project" value="UniProtKB-KW"/>
</dbReference>
<dbReference type="SUPFAM" id="SSF51735">
    <property type="entry name" value="NAD(P)-binding Rossmann-fold domains"/>
    <property type="match status" value="1"/>
</dbReference>
<dbReference type="Proteomes" id="UP001139971">
    <property type="component" value="Unassembled WGS sequence"/>
</dbReference>
<proteinExistence type="inferred from homology"/>
<dbReference type="AlphaFoldDB" id="A0A9X3YM03"/>
<dbReference type="Gene3D" id="3.40.50.720">
    <property type="entry name" value="NAD(P)-binding Rossmann-like Domain"/>
    <property type="match status" value="1"/>
</dbReference>
<dbReference type="PANTHER" id="PTHR43669">
    <property type="entry name" value="5-KETO-D-GLUCONATE 5-REDUCTASE"/>
    <property type="match status" value="1"/>
</dbReference>
<gene>
    <name evidence="4" type="ORF">OD750_016425</name>
</gene>
<sequence>MQQTVLVIGAAGGVGHGISAYLIATGYAVVAVGRQRDTLLKLAARLGEPEALTLLPASVESDVAAQALLRELRDLRRRYVGVVVAIGSPRRSGRLLDQDEVFLDDKLHADVVSHYIAARHLIPFLAETSPGALYLGIGSAAAEFPWAGYGHHSVTSAAQRMLARVLHDESRGLAVRVQHLSLGGVVRTHLNAHCASNDWLDADEVGAHVAGLIAGSDGAAAVLGLRAGGAPLPL</sequence>
<protein>
    <submittedName>
        <fullName evidence="4">SDR family NAD(P)-dependent oxidoreductase</fullName>
    </submittedName>
</protein>
<accession>A0A9X3YM03</accession>
<comment type="caution">
    <text evidence="4">The sequence shown here is derived from an EMBL/GenBank/DDBJ whole genome shotgun (WGS) entry which is preliminary data.</text>
</comment>
<keyword evidence="2" id="KW-0560">Oxidoreductase</keyword>
<organism evidence="4 5">
    <name type="scientific">Tahibacter soli</name>
    <dbReference type="NCBI Taxonomy" id="2983605"/>
    <lineage>
        <taxon>Bacteria</taxon>
        <taxon>Pseudomonadati</taxon>
        <taxon>Pseudomonadota</taxon>
        <taxon>Gammaproteobacteria</taxon>
        <taxon>Lysobacterales</taxon>
        <taxon>Rhodanobacteraceae</taxon>
        <taxon>Tahibacter</taxon>
    </lineage>
</organism>
<evidence type="ECO:0000256" key="3">
    <source>
        <dbReference type="SAM" id="Phobius"/>
    </source>
</evidence>
<keyword evidence="5" id="KW-1185">Reference proteome</keyword>
<keyword evidence="3" id="KW-1133">Transmembrane helix</keyword>